<name>A0A977PVE3_9CYAN</name>
<gene>
    <name evidence="2" type="ORF">KA717_33085</name>
</gene>
<dbReference type="KEGG" id="wna:KA717_33085"/>
<evidence type="ECO:0000256" key="1">
    <source>
        <dbReference type="SAM" id="MobiDB-lite"/>
    </source>
</evidence>
<dbReference type="Pfam" id="PF09720">
    <property type="entry name" value="Unstab_antitox"/>
    <property type="match status" value="1"/>
</dbReference>
<dbReference type="InterPro" id="IPR013406">
    <property type="entry name" value="CHP02574_addiction_mod"/>
</dbReference>
<evidence type="ECO:0000313" key="2">
    <source>
        <dbReference type="EMBL" id="UXE60357.1"/>
    </source>
</evidence>
<dbReference type="EMBL" id="CP073041">
    <property type="protein sequence ID" value="UXE60357.1"/>
    <property type="molecule type" value="Genomic_DNA"/>
</dbReference>
<protein>
    <submittedName>
        <fullName evidence="2">Addiction module protein</fullName>
    </submittedName>
</protein>
<proteinExistence type="predicted"/>
<dbReference type="AlphaFoldDB" id="A0A977PVE3"/>
<accession>A0A977PVE3</accession>
<reference evidence="2" key="1">
    <citation type="submission" date="2021-04" db="EMBL/GenBank/DDBJ databases">
        <title>Genome sequence of Woronichinia naegeliana from Washington state freshwater lake bloom.</title>
        <authorList>
            <person name="Dreher T.W."/>
        </authorList>
    </citation>
    <scope>NUCLEOTIDE SEQUENCE</scope>
    <source>
        <strain evidence="2">WA131</strain>
    </source>
</reference>
<feature type="region of interest" description="Disordered" evidence="1">
    <location>
        <begin position="37"/>
        <end position="59"/>
    </location>
</feature>
<organism evidence="2">
    <name type="scientific">Woronichinia naegeliana WA131</name>
    <dbReference type="NCBI Taxonomy" id="2824559"/>
    <lineage>
        <taxon>Bacteria</taxon>
        <taxon>Bacillati</taxon>
        <taxon>Cyanobacteriota</taxon>
        <taxon>Cyanophyceae</taxon>
        <taxon>Synechococcales</taxon>
        <taxon>Coelosphaeriaceae</taxon>
        <taxon>Woronichinia</taxon>
    </lineage>
</organism>
<dbReference type="NCBIfam" id="TIGR02574">
    <property type="entry name" value="stabl_TIGR02574"/>
    <property type="match status" value="1"/>
</dbReference>
<dbReference type="Proteomes" id="UP001065613">
    <property type="component" value="Chromosome"/>
</dbReference>
<sequence length="59" mass="6969">MTVAERLQLIEEIWNSISNNDSEIVLTYAQQQEIDRRLESSSDVKNQGKSWQEIKQKFI</sequence>